<dbReference type="Proteomes" id="UP000571183">
    <property type="component" value="Unassembled WGS sequence"/>
</dbReference>
<comment type="caution">
    <text evidence="1">The sequence shown here is derived from an EMBL/GenBank/DDBJ whole genome shotgun (WGS) entry which is preliminary data.</text>
</comment>
<dbReference type="RefSeq" id="WP_281375795.1">
    <property type="nucleotide sequence ID" value="NZ_JACIFD010000011.1"/>
</dbReference>
<sequence length="41" mass="4774">MPAWITGTYTEAFYADSWLICDDYLEYMQVQEEAKKALAAH</sequence>
<evidence type="ECO:0000313" key="2">
    <source>
        <dbReference type="Proteomes" id="UP000571183"/>
    </source>
</evidence>
<name>A0A840DPF2_9MICO</name>
<proteinExistence type="predicted"/>
<dbReference type="EMBL" id="JACIFD010000011">
    <property type="protein sequence ID" value="MBB4071898.1"/>
    <property type="molecule type" value="Genomic_DNA"/>
</dbReference>
<protein>
    <submittedName>
        <fullName evidence="1">Uncharacterized protein</fullName>
    </submittedName>
</protein>
<keyword evidence="2" id="KW-1185">Reference proteome</keyword>
<reference evidence="1" key="1">
    <citation type="submission" date="2020-08" db="EMBL/GenBank/DDBJ databases">
        <title>Sequencing the genomes of 1000 actinobacteria strains.</title>
        <authorList>
            <person name="Klenk H.-P."/>
        </authorList>
    </citation>
    <scope>NUCLEOTIDE SEQUENCE [LARGE SCALE GENOMIC DNA]</scope>
    <source>
        <strain evidence="1">DSM 27064</strain>
    </source>
</reference>
<evidence type="ECO:0000313" key="1">
    <source>
        <dbReference type="EMBL" id="MBB4071898.1"/>
    </source>
</evidence>
<organism evidence="1 2">
    <name type="scientific">Canibacter oris</name>
    <dbReference type="NCBI Taxonomy" id="1365628"/>
    <lineage>
        <taxon>Bacteria</taxon>
        <taxon>Bacillati</taxon>
        <taxon>Actinomycetota</taxon>
        <taxon>Actinomycetes</taxon>
        <taxon>Micrococcales</taxon>
        <taxon>Microbacteriaceae</taxon>
        <taxon>Canibacter</taxon>
    </lineage>
</organism>
<accession>A0A840DPF2</accession>
<dbReference type="AlphaFoldDB" id="A0A840DPF2"/>
<gene>
    <name evidence="1" type="ORF">F5897_001217</name>
</gene>